<dbReference type="EMBL" id="NAJO01000047">
    <property type="protein sequence ID" value="OQN98201.1"/>
    <property type="molecule type" value="Genomic_DNA"/>
</dbReference>
<evidence type="ECO:0000256" key="1">
    <source>
        <dbReference type="ARBA" id="ARBA00010928"/>
    </source>
</evidence>
<dbReference type="GO" id="GO:0016491">
    <property type="term" value="F:oxidoreductase activity"/>
    <property type="evidence" value="ECO:0007669"/>
    <property type="project" value="UniProtKB-KW"/>
</dbReference>
<dbReference type="GO" id="GO:0000166">
    <property type="term" value="F:nucleotide binding"/>
    <property type="evidence" value="ECO:0007669"/>
    <property type="project" value="InterPro"/>
</dbReference>
<proteinExistence type="inferred from homology"/>
<feature type="domain" description="Gfo/Idh/MocA-like oxidoreductase C-terminal" evidence="4">
    <location>
        <begin position="143"/>
        <end position="372"/>
    </location>
</feature>
<dbReference type="PANTHER" id="PTHR43708">
    <property type="entry name" value="CONSERVED EXPRESSED OXIDOREDUCTASE (EUROFUNG)"/>
    <property type="match status" value="1"/>
</dbReference>
<dbReference type="Pfam" id="PF02894">
    <property type="entry name" value="GFO_IDH_MocA_C"/>
    <property type="match status" value="1"/>
</dbReference>
<dbReference type="Pfam" id="PF01408">
    <property type="entry name" value="GFO_IDH_MocA"/>
    <property type="match status" value="1"/>
</dbReference>
<dbReference type="PANTHER" id="PTHR43708:SF5">
    <property type="entry name" value="CONSERVED EXPRESSED OXIDOREDUCTASE (EUROFUNG)-RELATED"/>
    <property type="match status" value="1"/>
</dbReference>
<dbReference type="STRING" id="1507870.A0A1V8SH84"/>
<dbReference type="Gene3D" id="3.40.50.720">
    <property type="entry name" value="NAD(P)-binding Rossmann-like Domain"/>
    <property type="match status" value="1"/>
</dbReference>
<evidence type="ECO:0008006" key="7">
    <source>
        <dbReference type="Google" id="ProtNLM"/>
    </source>
</evidence>
<gene>
    <name evidence="5" type="ORF">B0A48_15477</name>
</gene>
<accession>A0A1V8SH84</accession>
<dbReference type="OrthoDB" id="6417021at2759"/>
<evidence type="ECO:0000313" key="6">
    <source>
        <dbReference type="Proteomes" id="UP000192596"/>
    </source>
</evidence>
<comment type="caution">
    <text evidence="5">The sequence shown here is derived from an EMBL/GenBank/DDBJ whole genome shotgun (WGS) entry which is preliminary data.</text>
</comment>
<evidence type="ECO:0000313" key="5">
    <source>
        <dbReference type="EMBL" id="OQN98201.1"/>
    </source>
</evidence>
<evidence type="ECO:0000256" key="2">
    <source>
        <dbReference type="ARBA" id="ARBA00023002"/>
    </source>
</evidence>
<dbReference type="Proteomes" id="UP000192596">
    <property type="component" value="Unassembled WGS sequence"/>
</dbReference>
<sequence>MAPIKVGLIGYGFSTKCFHLPFITPNEDLAVYAFLQRAEAPAEKSGVEKGKHCTVDYPQAKHYRTPEDFFGDKEIELVVVCSGGLHTEFAEQAMRAGKHVVVEKPFTITSEQSDSLIKTAKETGKVCTPFQNRRYDSDFLTLKSLIATGALGEITDFTTHYDVDYPEWALKWTEKEFIQGQGMLYGLGTHSIDQTLLLFGQPKSVWATTRSLRGETANDDTFTVVLQYGGDKKNLVTTVKTTIVSSLPTERQLKYLVRGRDGTFMKHGEDPQIDHLFADMPADDPKFGIEPESTHGELWTKKQVVDTQTQDEKTKLWGGKYKSQQGFYVNFYKDVVSSIKDGKAQAIKPEESRMGIRVIEMALESNRTGQVVAWRD</sequence>
<dbReference type="InterPro" id="IPR000683">
    <property type="entry name" value="Gfo/Idh/MocA-like_OxRdtase_N"/>
</dbReference>
<comment type="similarity">
    <text evidence="1">Belongs to the Gfo/Idh/MocA family.</text>
</comment>
<name>A0A1V8SH84_9PEZI</name>
<dbReference type="SUPFAM" id="SSF51735">
    <property type="entry name" value="NAD(P)-binding Rossmann-fold domains"/>
    <property type="match status" value="1"/>
</dbReference>
<organism evidence="5 6">
    <name type="scientific">Cryoendolithus antarcticus</name>
    <dbReference type="NCBI Taxonomy" id="1507870"/>
    <lineage>
        <taxon>Eukaryota</taxon>
        <taxon>Fungi</taxon>
        <taxon>Dikarya</taxon>
        <taxon>Ascomycota</taxon>
        <taxon>Pezizomycotina</taxon>
        <taxon>Dothideomycetes</taxon>
        <taxon>Dothideomycetidae</taxon>
        <taxon>Cladosporiales</taxon>
        <taxon>Cladosporiaceae</taxon>
        <taxon>Cryoendolithus</taxon>
    </lineage>
</organism>
<evidence type="ECO:0000259" key="3">
    <source>
        <dbReference type="Pfam" id="PF01408"/>
    </source>
</evidence>
<dbReference type="InterPro" id="IPR051317">
    <property type="entry name" value="Gfo/Idh/MocA_oxidoreduct"/>
</dbReference>
<evidence type="ECO:0000259" key="4">
    <source>
        <dbReference type="Pfam" id="PF02894"/>
    </source>
</evidence>
<reference evidence="6" key="1">
    <citation type="submission" date="2017-03" db="EMBL/GenBank/DDBJ databases">
        <title>Genomes of endolithic fungi from Antarctica.</title>
        <authorList>
            <person name="Coleine C."/>
            <person name="Masonjones S."/>
            <person name="Stajich J.E."/>
        </authorList>
    </citation>
    <scope>NUCLEOTIDE SEQUENCE [LARGE SCALE GENOMIC DNA]</scope>
    <source>
        <strain evidence="6">CCFEE 5527</strain>
    </source>
</reference>
<dbReference type="InParanoid" id="A0A1V8SH84"/>
<protein>
    <recommendedName>
        <fullName evidence="7">Gfo/Idh/MocA-like oxidoreductase N-terminal domain-containing protein</fullName>
    </recommendedName>
</protein>
<dbReference type="AlphaFoldDB" id="A0A1V8SH84"/>
<feature type="domain" description="Gfo/Idh/MocA-like oxidoreductase N-terminal" evidence="3">
    <location>
        <begin position="4"/>
        <end position="128"/>
    </location>
</feature>
<keyword evidence="6" id="KW-1185">Reference proteome</keyword>
<keyword evidence="2" id="KW-0560">Oxidoreductase</keyword>
<dbReference type="Gene3D" id="3.30.360.10">
    <property type="entry name" value="Dihydrodipicolinate Reductase, domain 2"/>
    <property type="match status" value="1"/>
</dbReference>
<dbReference type="InterPro" id="IPR036291">
    <property type="entry name" value="NAD(P)-bd_dom_sf"/>
</dbReference>
<dbReference type="InterPro" id="IPR004104">
    <property type="entry name" value="Gfo/Idh/MocA-like_OxRdtase_C"/>
</dbReference>